<dbReference type="EMBL" id="JQGA01000712">
    <property type="protein sequence ID" value="KGO74111.1"/>
    <property type="molecule type" value="Genomic_DNA"/>
</dbReference>
<dbReference type="AlphaFoldDB" id="A0A0A2L4P1"/>
<evidence type="ECO:0000313" key="1">
    <source>
        <dbReference type="EMBL" id="KGO74111.1"/>
    </source>
</evidence>
<reference evidence="1 2" key="1">
    <citation type="journal article" date="2015" name="Mol. Plant Microbe Interact.">
        <title>Genome, transcriptome, and functional analyses of Penicillium expansum provide new insights into secondary metabolism and pathogenicity.</title>
        <authorList>
            <person name="Ballester A.R."/>
            <person name="Marcet-Houben M."/>
            <person name="Levin E."/>
            <person name="Sela N."/>
            <person name="Selma-Lazaro C."/>
            <person name="Carmona L."/>
            <person name="Wisniewski M."/>
            <person name="Droby S."/>
            <person name="Gonzalez-Candelas L."/>
            <person name="Gabaldon T."/>
        </authorList>
    </citation>
    <scope>NUCLEOTIDE SEQUENCE [LARGE SCALE GENOMIC DNA]</scope>
    <source>
        <strain evidence="1 2">PHI-1</strain>
    </source>
</reference>
<name>A0A0A2L4P1_PENIT</name>
<protein>
    <submittedName>
        <fullName evidence="1">Uncharacterized protein</fullName>
    </submittedName>
</protein>
<proteinExistence type="predicted"/>
<gene>
    <name evidence="1" type="ORF">PITC_097970</name>
</gene>
<keyword evidence="2" id="KW-1185">Reference proteome</keyword>
<organism evidence="1 2">
    <name type="scientific">Penicillium italicum</name>
    <name type="common">Blue mold</name>
    <dbReference type="NCBI Taxonomy" id="40296"/>
    <lineage>
        <taxon>Eukaryota</taxon>
        <taxon>Fungi</taxon>
        <taxon>Dikarya</taxon>
        <taxon>Ascomycota</taxon>
        <taxon>Pezizomycotina</taxon>
        <taxon>Eurotiomycetes</taxon>
        <taxon>Eurotiomycetidae</taxon>
        <taxon>Eurotiales</taxon>
        <taxon>Aspergillaceae</taxon>
        <taxon>Penicillium</taxon>
    </lineage>
</organism>
<dbReference type="HOGENOM" id="CLU_3260733_0_0_1"/>
<dbReference type="Proteomes" id="UP000030104">
    <property type="component" value="Unassembled WGS sequence"/>
</dbReference>
<sequence length="42" mass="4743">MLVSQLYLVAKLRLQMGPRAICWMPEHQGPQLGQIMFATAVD</sequence>
<accession>A0A0A2L4P1</accession>
<comment type="caution">
    <text evidence="1">The sequence shown here is derived from an EMBL/GenBank/DDBJ whole genome shotgun (WGS) entry which is preliminary data.</text>
</comment>
<evidence type="ECO:0000313" key="2">
    <source>
        <dbReference type="Proteomes" id="UP000030104"/>
    </source>
</evidence>